<name>A0A6L2MNN1_TANCI</name>
<dbReference type="GO" id="GO:0003964">
    <property type="term" value="F:RNA-directed DNA polymerase activity"/>
    <property type="evidence" value="ECO:0007669"/>
    <property type="project" value="UniProtKB-KW"/>
</dbReference>
<comment type="caution">
    <text evidence="2">The sequence shown here is derived from an EMBL/GenBank/DDBJ whole genome shotgun (WGS) entry which is preliminary data.</text>
</comment>
<organism evidence="2">
    <name type="scientific">Tanacetum cinerariifolium</name>
    <name type="common">Dalmatian daisy</name>
    <name type="synonym">Chrysanthemum cinerariifolium</name>
    <dbReference type="NCBI Taxonomy" id="118510"/>
    <lineage>
        <taxon>Eukaryota</taxon>
        <taxon>Viridiplantae</taxon>
        <taxon>Streptophyta</taxon>
        <taxon>Embryophyta</taxon>
        <taxon>Tracheophyta</taxon>
        <taxon>Spermatophyta</taxon>
        <taxon>Magnoliopsida</taxon>
        <taxon>eudicotyledons</taxon>
        <taxon>Gunneridae</taxon>
        <taxon>Pentapetalae</taxon>
        <taxon>asterids</taxon>
        <taxon>campanulids</taxon>
        <taxon>Asterales</taxon>
        <taxon>Asteraceae</taxon>
        <taxon>Asteroideae</taxon>
        <taxon>Anthemideae</taxon>
        <taxon>Anthemidinae</taxon>
        <taxon>Tanacetum</taxon>
    </lineage>
</organism>
<keyword evidence="1" id="KW-0732">Signal</keyword>
<evidence type="ECO:0000313" key="2">
    <source>
        <dbReference type="EMBL" id="GEU73915.1"/>
    </source>
</evidence>
<keyword evidence="2" id="KW-0808">Transferase</keyword>
<feature type="chain" id="PRO_5026718307" evidence="1">
    <location>
        <begin position="16"/>
        <end position="970"/>
    </location>
</feature>
<proteinExistence type="predicted"/>
<keyword evidence="2" id="KW-0548">Nucleotidyltransferase</keyword>
<evidence type="ECO:0000256" key="1">
    <source>
        <dbReference type="SAM" id="SignalP"/>
    </source>
</evidence>
<accession>A0A6L2MNN1</accession>
<keyword evidence="2" id="KW-0695">RNA-directed DNA polymerase</keyword>
<dbReference type="EMBL" id="BKCJ010006781">
    <property type="protein sequence ID" value="GEU73915.1"/>
    <property type="molecule type" value="Genomic_DNA"/>
</dbReference>
<protein>
    <submittedName>
        <fullName evidence="2">RNA-directed DNA polymerase, eukaryota</fullName>
    </submittedName>
</protein>
<sequence>MVLWWMCIFLTRSLKQRNVGISSDSFKGNVGNYSNSFASVLKSSKPATEATGREVPSLVLDGTCFSDRDFNLSLVGKVKDITALPNLYVILEEEGSWFSSLQPASNSFVSDERIVWISIEGLPLKVWWDGEYVIMGDFIEVRSEHESNEMILNDRSTLLKELHDIKSMNLEEMAQKVKVCWAIEGDENSKYFHGILNNKRSHLAIRGVLVNGDWIVKPNDVKNEFLNHFSSQFDRPVSHRICLADVFNNQLSLEQQDDLERTVSIEEIKRAMWDCGKNKSPSPDGCNSSFIALIPKTQNEKIVKDFRPISLIRSLYKIIAKIQANRLGSVIPDLISDVQSTFISNRQILDGPFIHNELLSWWLFTDIPLDNSLTISHLFYADDAIFIGKWDSSNLKIILKVLKYFHMASGLKININKSKLMGYGVHSDEVKITARYIGCATFVAPFYHPEVMVCGRMERINSWDDVVSKVTSRLSKWKLKMLSIGGRITLIKSVLTYIPLYQMSSFKVPIKVLNILESIRRKFFNGIERNERKPALISWETVLASKKYGEPLKLYMARKEILEPMVTLLDALLGLISFDRSMSFVPKPRGGIEEEQQNMLFSRISGVILLNMRDRWIWSFEASGDFSVTSARRLIDDYLLPKVVAGLMTTAIPVHMAKKRHVLANVTNQRLQNGSNLGNAQRPEVQVVTWNNDKLATYALPVLGFEHYKAKDYSLVHVPFTCSSYAGVQWVAGDEPLYCVISLKDVVIAKPRDAEDHINWRLQHGWHEKALAAVEAGKGRNLMLLRCLVRIHGRCWVDDDGGPGTYAEETSCACECYKSEAAEWVEFAFDNLGLLLAATLNIMVQNLQARHAPLFEEIDGDCNIPTNCNSKSIDTSANEFVIDGSGSSAVFRWGGGTEEKYFARMGTNVIFVYKTETFSLIDKKDIKVENVMDLCWSPTDPIFALYVPELNGGNQPARVCLDVSFNFYIE</sequence>
<dbReference type="PANTHER" id="PTHR33116:SF79">
    <property type="entry name" value="REVERSE TRANSCRIPTASE DOMAIN, ZINC FINGER, CCHC-TYPE-RELATED"/>
    <property type="match status" value="1"/>
</dbReference>
<reference evidence="2" key="1">
    <citation type="journal article" date="2019" name="Sci. Rep.">
        <title>Draft genome of Tanacetum cinerariifolium, the natural source of mosquito coil.</title>
        <authorList>
            <person name="Yamashiro T."/>
            <person name="Shiraishi A."/>
            <person name="Satake H."/>
            <person name="Nakayama K."/>
        </authorList>
    </citation>
    <scope>NUCLEOTIDE SEQUENCE</scope>
</reference>
<gene>
    <name evidence="2" type="ORF">Tci_045893</name>
</gene>
<feature type="signal peptide" evidence="1">
    <location>
        <begin position="1"/>
        <end position="15"/>
    </location>
</feature>
<dbReference type="AlphaFoldDB" id="A0A6L2MNN1"/>
<dbReference type="PANTHER" id="PTHR33116">
    <property type="entry name" value="REVERSE TRANSCRIPTASE ZINC-BINDING DOMAIN-CONTAINING PROTEIN-RELATED-RELATED"/>
    <property type="match status" value="1"/>
</dbReference>